<gene>
    <name evidence="2" type="ORF">C7C56_026480</name>
</gene>
<sequence>MPRKGANSDSVCAPMASELTSISASWLGSILDMHRNNAAILLCPVVRSPCYLSLSNLAVRPRRLRKIPRCRMACTAPLVEQGRPIRMQLQSTVDRHDFRDEGIIMGKGVFSQGLVILLSDAVRLDALRECLCASYMIGNEVAAAGHWEFGGPSLVFEYDAAVNGRVMVDIVARKWPDQMGDSKDEATLFGAWSMGHFGPFAYPGGLGRAVEQSWTWDHGASDVERHTAFVRIRTSYVLGSNDDAAILPANYDPVRELDFITDVAQQLLALDEAICYFNPSGEKLLSASKLEDLLDYNSTQSLPSLDVWCNIRMFKLESDWLIMDTVGNWQLDMPDHEAAFHKDCFLPREVDNFLWNTSLYILNNGNIIKDGDTMDGPGDIRWQAYSFENGLSSPPRDVIRWLPLDAAKIPEILLPSKSAVSEAGRASETAKKSWWKKW</sequence>
<proteinExistence type="predicted"/>
<accession>A0A2U2HAW6</accession>
<feature type="domain" description="DUF4261" evidence="1">
    <location>
        <begin position="324"/>
        <end position="401"/>
    </location>
</feature>
<dbReference type="EMBL" id="PXWF02000331">
    <property type="protein sequence ID" value="PWF39921.1"/>
    <property type="molecule type" value="Genomic_DNA"/>
</dbReference>
<organism evidence="2 3">
    <name type="scientific">Massilia glaciei</name>
    <dbReference type="NCBI Taxonomy" id="1524097"/>
    <lineage>
        <taxon>Bacteria</taxon>
        <taxon>Pseudomonadati</taxon>
        <taxon>Pseudomonadota</taxon>
        <taxon>Betaproteobacteria</taxon>
        <taxon>Burkholderiales</taxon>
        <taxon>Oxalobacteraceae</taxon>
        <taxon>Telluria group</taxon>
        <taxon>Massilia</taxon>
    </lineage>
</organism>
<protein>
    <submittedName>
        <fullName evidence="2">DUF4261 domain-containing protein</fullName>
    </submittedName>
</protein>
<keyword evidence="3" id="KW-1185">Reference proteome</keyword>
<evidence type="ECO:0000313" key="3">
    <source>
        <dbReference type="Proteomes" id="UP000241421"/>
    </source>
</evidence>
<name>A0A2U2HAW6_9BURK</name>
<dbReference type="InterPro" id="IPR025357">
    <property type="entry name" value="DUF4261"/>
</dbReference>
<evidence type="ECO:0000259" key="1">
    <source>
        <dbReference type="Pfam" id="PF14080"/>
    </source>
</evidence>
<comment type="caution">
    <text evidence="2">The sequence shown here is derived from an EMBL/GenBank/DDBJ whole genome shotgun (WGS) entry which is preliminary data.</text>
</comment>
<dbReference type="Pfam" id="PF14080">
    <property type="entry name" value="DUF4261"/>
    <property type="match status" value="1"/>
</dbReference>
<evidence type="ECO:0000313" key="2">
    <source>
        <dbReference type="EMBL" id="PWF39921.1"/>
    </source>
</evidence>
<dbReference type="Proteomes" id="UP000241421">
    <property type="component" value="Unassembled WGS sequence"/>
</dbReference>
<reference evidence="2 3" key="1">
    <citation type="submission" date="2018-04" db="EMBL/GenBank/DDBJ databases">
        <title>Massilia violaceinigra sp. nov., a novel purple-pigmented bacterium isolated from Tianshan glacier, Xinjiang, China.</title>
        <authorList>
            <person name="Wang H."/>
        </authorList>
    </citation>
    <scope>NUCLEOTIDE SEQUENCE [LARGE SCALE GENOMIC DNA]</scope>
    <source>
        <strain evidence="2 3">B448-2</strain>
    </source>
</reference>
<dbReference type="OrthoDB" id="277550at2"/>
<dbReference type="AlphaFoldDB" id="A0A2U2HAW6"/>